<dbReference type="Gene3D" id="2.40.10.120">
    <property type="match status" value="1"/>
</dbReference>
<evidence type="ECO:0000313" key="1">
    <source>
        <dbReference type="EMBL" id="SMB84809.1"/>
    </source>
</evidence>
<sequence length="303" mass="32165">MIATVNADQIIFAMSADNPPALTVEDGAVVRFETCDCFTNQITSSGQVPDGVDWNRINPATGPVFVRGAESGDTLAVYIRKIELARQAVLATLPGLGVAGARLQCGRVDIVPVYDNHALLFDHVRIPLNPMIGVIGTAPLGEAISCGIPDVHGGNMDSKIIAEKTCLYLPVNVPGALLALGDLHAAMGDGEVGVSGLEIRGTVEVRVRVIKGRPYPLPLVLTENMLYTLASHADLNLAAEQATLMMHDYLLAHSSLDANQAIALQSIAGQLEIGQVVDPNKTCRFGLPHDTLRQLNAMPLLPD</sequence>
<dbReference type="AlphaFoldDB" id="A0A1W1UUY8"/>
<accession>A0A1W1UUY8</accession>
<dbReference type="SUPFAM" id="SSF141130">
    <property type="entry name" value="Acetamidase/Formamidase-like"/>
    <property type="match status" value="1"/>
</dbReference>
<name>A0A1W1UUY8_9PAST</name>
<dbReference type="Gene3D" id="3.10.28.20">
    <property type="entry name" value="Acetamidase/Formamidase-like domains"/>
    <property type="match status" value="1"/>
</dbReference>
<organism evidence="1 2">
    <name type="scientific">Pasteurella testudinis DSM 23072</name>
    <dbReference type="NCBI Taxonomy" id="1122938"/>
    <lineage>
        <taxon>Bacteria</taxon>
        <taxon>Pseudomonadati</taxon>
        <taxon>Pseudomonadota</taxon>
        <taxon>Gammaproteobacteria</taxon>
        <taxon>Pasteurellales</taxon>
        <taxon>Pasteurellaceae</taxon>
        <taxon>Pasteurella</taxon>
    </lineage>
</organism>
<dbReference type="InterPro" id="IPR004304">
    <property type="entry name" value="FmdA_AmdA"/>
</dbReference>
<dbReference type="Proteomes" id="UP000192408">
    <property type="component" value="Unassembled WGS sequence"/>
</dbReference>
<dbReference type="EMBL" id="FWWV01000016">
    <property type="protein sequence ID" value="SMB84809.1"/>
    <property type="molecule type" value="Genomic_DNA"/>
</dbReference>
<protein>
    <submittedName>
        <fullName evidence="1">Amidase</fullName>
    </submittedName>
</protein>
<reference evidence="2" key="1">
    <citation type="submission" date="2017-04" db="EMBL/GenBank/DDBJ databases">
        <authorList>
            <person name="Varghese N."/>
            <person name="Submissions S."/>
        </authorList>
    </citation>
    <scope>NUCLEOTIDE SEQUENCE [LARGE SCALE GENOMIC DNA]</scope>
    <source>
        <strain evidence="2">DSM 23072</strain>
    </source>
</reference>
<dbReference type="STRING" id="1122938.SAMN05660772_02354"/>
<dbReference type="GO" id="GO:0016811">
    <property type="term" value="F:hydrolase activity, acting on carbon-nitrogen (but not peptide) bonds, in linear amides"/>
    <property type="evidence" value="ECO:0007669"/>
    <property type="project" value="InterPro"/>
</dbReference>
<dbReference type="Gene3D" id="2.60.120.580">
    <property type="entry name" value="Acetamidase/Formamidase-like domains"/>
    <property type="match status" value="1"/>
</dbReference>
<proteinExistence type="predicted"/>
<dbReference type="PANTHER" id="PTHR31891">
    <property type="entry name" value="FORMAMIDASE C869.04-RELATED"/>
    <property type="match status" value="1"/>
</dbReference>
<dbReference type="RefSeq" id="WP_084257031.1">
    <property type="nucleotide sequence ID" value="NZ_FWWV01000016.1"/>
</dbReference>
<evidence type="ECO:0000313" key="2">
    <source>
        <dbReference type="Proteomes" id="UP000192408"/>
    </source>
</evidence>
<dbReference type="PANTHER" id="PTHR31891:SF1">
    <property type="entry name" value="FORMAMIDASE C869.04-RELATED"/>
    <property type="match status" value="1"/>
</dbReference>
<dbReference type="Pfam" id="PF03069">
    <property type="entry name" value="FmdA_AmdA"/>
    <property type="match status" value="2"/>
</dbReference>
<gene>
    <name evidence="1" type="ORF">SAMN05660772_02354</name>
</gene>
<keyword evidence="2" id="KW-1185">Reference proteome</keyword>